<evidence type="ECO:0000259" key="4">
    <source>
        <dbReference type="PROSITE" id="PS51898"/>
    </source>
</evidence>
<dbReference type="GO" id="GO:0003677">
    <property type="term" value="F:DNA binding"/>
    <property type="evidence" value="ECO:0007669"/>
    <property type="project" value="UniProtKB-KW"/>
</dbReference>
<dbReference type="PANTHER" id="PTHR30349">
    <property type="entry name" value="PHAGE INTEGRASE-RELATED"/>
    <property type="match status" value="1"/>
</dbReference>
<dbReference type="InterPro" id="IPR010998">
    <property type="entry name" value="Integrase_recombinase_N"/>
</dbReference>
<dbReference type="PANTHER" id="PTHR30349:SF64">
    <property type="entry name" value="PROPHAGE INTEGRASE INTD-RELATED"/>
    <property type="match status" value="1"/>
</dbReference>
<dbReference type="GO" id="GO:0015074">
    <property type="term" value="P:DNA integration"/>
    <property type="evidence" value="ECO:0007669"/>
    <property type="project" value="InterPro"/>
</dbReference>
<evidence type="ECO:0000256" key="2">
    <source>
        <dbReference type="ARBA" id="ARBA00023125"/>
    </source>
</evidence>
<proteinExistence type="inferred from homology"/>
<dbReference type="Gene3D" id="1.10.150.130">
    <property type="match status" value="1"/>
</dbReference>
<gene>
    <name evidence="5" type="ORF">GHI93_05610</name>
</gene>
<dbReference type="Proteomes" id="UP000439550">
    <property type="component" value="Unassembled WGS sequence"/>
</dbReference>
<dbReference type="SUPFAM" id="SSF56349">
    <property type="entry name" value="DNA breaking-rejoining enzymes"/>
    <property type="match status" value="1"/>
</dbReference>
<dbReference type="GO" id="GO:0006310">
    <property type="term" value="P:DNA recombination"/>
    <property type="evidence" value="ECO:0007669"/>
    <property type="project" value="UniProtKB-KW"/>
</dbReference>
<dbReference type="EMBL" id="WITJ01000006">
    <property type="protein sequence ID" value="MQW39416.1"/>
    <property type="molecule type" value="Genomic_DNA"/>
</dbReference>
<comment type="similarity">
    <text evidence="1">Belongs to the 'phage' integrase family.</text>
</comment>
<dbReference type="InterPro" id="IPR011010">
    <property type="entry name" value="DNA_brk_join_enz"/>
</dbReference>
<dbReference type="PROSITE" id="PS51898">
    <property type="entry name" value="TYR_RECOMBINASE"/>
    <property type="match status" value="1"/>
</dbReference>
<dbReference type="InterPro" id="IPR002104">
    <property type="entry name" value="Integrase_catalytic"/>
</dbReference>
<dbReference type="Gene3D" id="1.10.443.10">
    <property type="entry name" value="Intergrase catalytic core"/>
    <property type="match status" value="1"/>
</dbReference>
<sequence length="431" mass="50552">MTVKSKKYRGVFYDNKRKLFYSVELGRDPIDGHRVTKKGRSDWRGKPFETEKEAFNELERVRAEYNKKHGKAVYKLTFEQFYTDYFMPSWIPTVSHNTLTTRLNCDKRTLERFGNVPIENISTADCEKFKTYLKNMKKDNGEPYAIGTIHDIYMYFQQVMDYADRLHYITNNPTQTIGNVKNYRKKLMDGWEIDEFEKFLNVFKSENFDDLMYGTLFHLYGWTGERASETVARKWEDVDFENKTIMVNSQVVEAERPNKFIPNPKYKQRYIKNHTKSESGMRPISLDEVTLEKLQRWKQIQEIMEINNGLIFHDNKGKILRVATVRDRLKKYCVKAGVTVISLKGLRKTHASYLVNVVKISDALLAQRMGHSDPSTTHKYYAYLYKNAGKEVADKIDEINKIKDSPASSPAKGIIKLSDYLPNRGLENRTY</sequence>
<dbReference type="AlphaFoldDB" id="A0A7X1Z7U9"/>
<dbReference type="Pfam" id="PF00589">
    <property type="entry name" value="Phage_integrase"/>
    <property type="match status" value="1"/>
</dbReference>
<dbReference type="InterPro" id="IPR050090">
    <property type="entry name" value="Tyrosine_recombinase_XerCD"/>
</dbReference>
<accession>A0A7X1Z7U9</accession>
<reference evidence="5 6" key="1">
    <citation type="submission" date="2019-10" db="EMBL/GenBank/DDBJ databases">
        <authorList>
            <person name="Dong K."/>
        </authorList>
    </citation>
    <scope>NUCLEOTIDE SEQUENCE [LARGE SCALE GENOMIC DNA]</scope>
    <source>
        <strain evidence="5 6">DSM 28960</strain>
    </source>
</reference>
<dbReference type="InterPro" id="IPR013762">
    <property type="entry name" value="Integrase-like_cat_sf"/>
</dbReference>
<dbReference type="OrthoDB" id="9803188at2"/>
<dbReference type="CDD" id="cd01189">
    <property type="entry name" value="INT_ICEBs1_C_like"/>
    <property type="match status" value="1"/>
</dbReference>
<name>A0A7X1Z7U9_9LACT</name>
<protein>
    <submittedName>
        <fullName evidence="5">Tyrosine-type recombinase/integrase</fullName>
    </submittedName>
</protein>
<keyword evidence="3" id="KW-0233">DNA recombination</keyword>
<feature type="domain" description="Tyr recombinase" evidence="4">
    <location>
        <begin position="186"/>
        <end position="394"/>
    </location>
</feature>
<comment type="caution">
    <text evidence="5">The sequence shown here is derived from an EMBL/GenBank/DDBJ whole genome shotgun (WGS) entry which is preliminary data.</text>
</comment>
<keyword evidence="2" id="KW-0238">DNA-binding</keyword>
<evidence type="ECO:0000256" key="3">
    <source>
        <dbReference type="ARBA" id="ARBA00023172"/>
    </source>
</evidence>
<organism evidence="5 6">
    <name type="scientific">Lactococcus hircilactis</name>
    <dbReference type="NCBI Taxonomy" id="1494462"/>
    <lineage>
        <taxon>Bacteria</taxon>
        <taxon>Bacillati</taxon>
        <taxon>Bacillota</taxon>
        <taxon>Bacilli</taxon>
        <taxon>Lactobacillales</taxon>
        <taxon>Streptococcaceae</taxon>
        <taxon>Lactococcus</taxon>
    </lineage>
</organism>
<keyword evidence="6" id="KW-1185">Reference proteome</keyword>
<evidence type="ECO:0000256" key="1">
    <source>
        <dbReference type="ARBA" id="ARBA00008857"/>
    </source>
</evidence>
<dbReference type="RefSeq" id="WP_153496090.1">
    <property type="nucleotide sequence ID" value="NZ_CBCRWP010000003.1"/>
</dbReference>
<evidence type="ECO:0000313" key="6">
    <source>
        <dbReference type="Proteomes" id="UP000439550"/>
    </source>
</evidence>
<evidence type="ECO:0000313" key="5">
    <source>
        <dbReference type="EMBL" id="MQW39416.1"/>
    </source>
</evidence>